<proteinExistence type="predicted"/>
<accession>W1Y8R4</accession>
<feature type="transmembrane region" description="Helical" evidence="1">
    <location>
        <begin position="69"/>
        <end position="89"/>
    </location>
</feature>
<feature type="transmembrane region" description="Helical" evidence="1">
    <location>
        <begin position="6"/>
        <end position="28"/>
    </location>
</feature>
<reference evidence="2" key="1">
    <citation type="submission" date="2013-12" db="EMBL/GenBank/DDBJ databases">
        <title>A Varibaculum cambriense genome reconstructed from a premature infant gut community with otherwise low bacterial novelty that shifts toward anaerobic metabolism during the third week of life.</title>
        <authorList>
            <person name="Brown C.T."/>
            <person name="Sharon I."/>
            <person name="Thomas B.C."/>
            <person name="Castelle C.J."/>
            <person name="Morowitz M.J."/>
            <person name="Banfield J.F."/>
        </authorList>
    </citation>
    <scope>NUCLEOTIDE SEQUENCE</scope>
</reference>
<protein>
    <submittedName>
        <fullName evidence="2">Uncharacterized protein</fullName>
    </submittedName>
</protein>
<evidence type="ECO:0000256" key="1">
    <source>
        <dbReference type="SAM" id="Phobius"/>
    </source>
</evidence>
<keyword evidence="1" id="KW-0472">Membrane</keyword>
<feature type="transmembrane region" description="Helical" evidence="1">
    <location>
        <begin position="40"/>
        <end position="57"/>
    </location>
</feature>
<name>W1Y8R4_9ZZZZ</name>
<evidence type="ECO:0000313" key="2">
    <source>
        <dbReference type="EMBL" id="ETJ38080.1"/>
    </source>
</evidence>
<sequence length="92" mass="10446">MYITTFGFIFLILGIFIFHFGIGVYFMYSYFRNKIPMTSISIKNIIIIILNTLSLANNEANSKPKSIPIVTNTIILLFAMISSKLHVIIDPV</sequence>
<comment type="caution">
    <text evidence="2">The sequence shown here is derived from an EMBL/GenBank/DDBJ whole genome shotgun (WGS) entry which is preliminary data.</text>
</comment>
<dbReference type="EMBL" id="AZMM01007770">
    <property type="protein sequence ID" value="ETJ38080.1"/>
    <property type="molecule type" value="Genomic_DNA"/>
</dbReference>
<gene>
    <name evidence="2" type="ORF">Q604_UNBC07770G0003</name>
</gene>
<keyword evidence="1" id="KW-1133">Transmembrane helix</keyword>
<dbReference type="AlphaFoldDB" id="W1Y8R4"/>
<organism evidence="2">
    <name type="scientific">human gut metagenome</name>
    <dbReference type="NCBI Taxonomy" id="408170"/>
    <lineage>
        <taxon>unclassified sequences</taxon>
        <taxon>metagenomes</taxon>
        <taxon>organismal metagenomes</taxon>
    </lineage>
</organism>
<keyword evidence="1" id="KW-0812">Transmembrane</keyword>